<dbReference type="GO" id="GO:0030140">
    <property type="term" value="C:trans-Golgi network transport vesicle"/>
    <property type="evidence" value="ECO:0007669"/>
    <property type="project" value="EnsemblFungi"/>
</dbReference>
<evidence type="ECO:0000256" key="7">
    <source>
        <dbReference type="ARBA" id="ARBA00022842"/>
    </source>
</evidence>
<dbReference type="SUPFAM" id="SSF81660">
    <property type="entry name" value="Metal cation-transporting ATPase, ATP-binding domain N"/>
    <property type="match status" value="1"/>
</dbReference>
<feature type="binding site" evidence="14">
    <location>
        <position position="294"/>
    </location>
    <ligand>
        <name>ATP</name>
        <dbReference type="ChEBI" id="CHEBI:30616"/>
    </ligand>
</feature>
<evidence type="ECO:0000256" key="5">
    <source>
        <dbReference type="ARBA" id="ARBA00022741"/>
    </source>
</evidence>
<name>A0A1E4RKW8_9ASCO</name>
<feature type="binding site" evidence="15">
    <location>
        <position position="93"/>
    </location>
    <ligand>
        <name>Mg(2+)</name>
        <dbReference type="ChEBI" id="CHEBI:18420"/>
    </ligand>
</feature>
<dbReference type="GO" id="GO:0032456">
    <property type="term" value="P:endocytic recycling"/>
    <property type="evidence" value="ECO:0007669"/>
    <property type="project" value="TreeGrafter"/>
</dbReference>
<dbReference type="GO" id="GO:0140346">
    <property type="term" value="F:phosphatidylserine flippase activity"/>
    <property type="evidence" value="ECO:0007669"/>
    <property type="project" value="EnsemblFungi"/>
</dbReference>
<comment type="catalytic activity">
    <reaction evidence="12">
        <text>a 1,2-diacyl-sn-glycero-3-phosphoethanolamine(out) + ATP + H2O = a 1,2-diacyl-sn-glycero-3-phosphoethanolamine(in) + ADP + phosphate + H(+)</text>
        <dbReference type="Rhea" id="RHEA:66132"/>
        <dbReference type="ChEBI" id="CHEBI:15377"/>
        <dbReference type="ChEBI" id="CHEBI:15378"/>
        <dbReference type="ChEBI" id="CHEBI:30616"/>
        <dbReference type="ChEBI" id="CHEBI:43474"/>
        <dbReference type="ChEBI" id="CHEBI:64612"/>
        <dbReference type="ChEBI" id="CHEBI:456216"/>
    </reaction>
    <physiologicalReaction direction="left-to-right" evidence="12">
        <dbReference type="Rhea" id="RHEA:66133"/>
    </physiologicalReaction>
</comment>
<keyword evidence="4 15" id="KW-0479">Metal-binding</keyword>
<dbReference type="AlphaFoldDB" id="A0A1E4RKW8"/>
<evidence type="ECO:0000256" key="17">
    <source>
        <dbReference type="SAM" id="MobiDB-lite"/>
    </source>
</evidence>
<evidence type="ECO:0000256" key="2">
    <source>
        <dbReference type="ARBA" id="ARBA00008109"/>
    </source>
</evidence>
<dbReference type="GO" id="GO:0090555">
    <property type="term" value="F:phosphatidylethanolamine flippase activity"/>
    <property type="evidence" value="ECO:0007669"/>
    <property type="project" value="EnsemblFungi"/>
</dbReference>
<dbReference type="SUPFAM" id="SSF56784">
    <property type="entry name" value="HAD-like"/>
    <property type="match status" value="1"/>
</dbReference>
<feature type="transmembrane region" description="Helical" evidence="16">
    <location>
        <begin position="856"/>
        <end position="880"/>
    </location>
</feature>
<dbReference type="GO" id="GO:0000287">
    <property type="term" value="F:magnesium ion binding"/>
    <property type="evidence" value="ECO:0007669"/>
    <property type="project" value="UniProtKB-UniRule"/>
</dbReference>
<dbReference type="GO" id="GO:0007124">
    <property type="term" value="P:pseudohyphal growth"/>
    <property type="evidence" value="ECO:0007669"/>
    <property type="project" value="EnsemblFungi"/>
</dbReference>
<dbReference type="GO" id="GO:0005524">
    <property type="term" value="F:ATP binding"/>
    <property type="evidence" value="ECO:0007669"/>
    <property type="project" value="UniProtKB-UniRule"/>
</dbReference>
<dbReference type="InterPro" id="IPR023214">
    <property type="entry name" value="HAD_sf"/>
</dbReference>
<comment type="catalytic activity">
    <reaction evidence="11 16">
        <text>ATP + H2O + phospholipidSide 1 = ADP + phosphate + phospholipidSide 2.</text>
        <dbReference type="EC" id="7.6.2.1"/>
    </reaction>
</comment>
<dbReference type="RefSeq" id="XP_020076989.1">
    <property type="nucleotide sequence ID" value="XM_020221129.1"/>
</dbReference>
<dbReference type="STRING" id="984485.A0A1E4RKW8"/>
<comment type="cofactor">
    <cofactor evidence="15">
        <name>Mg(2+)</name>
        <dbReference type="ChEBI" id="CHEBI:18420"/>
    </cofactor>
</comment>
<feature type="binding site" evidence="14">
    <location>
        <position position="93"/>
    </location>
    <ligand>
        <name>ATP</name>
        <dbReference type="ChEBI" id="CHEBI:30616"/>
    </ligand>
</feature>
<comment type="similarity">
    <text evidence="2 16">Belongs to the cation transport ATPase (P-type) (TC 3.A.3) family. Type IV subfamily.</text>
</comment>
<dbReference type="InterPro" id="IPR018303">
    <property type="entry name" value="ATPase_P-typ_P_site"/>
</dbReference>
<evidence type="ECO:0000256" key="15">
    <source>
        <dbReference type="PIRSR" id="PIRSR606539-3"/>
    </source>
</evidence>
<evidence type="ECO:0000313" key="20">
    <source>
        <dbReference type="Proteomes" id="UP000095085"/>
    </source>
</evidence>
<feature type="transmembrane region" description="Helical" evidence="16">
    <location>
        <begin position="968"/>
        <end position="987"/>
    </location>
</feature>
<keyword evidence="8 16" id="KW-1278">Translocase</keyword>
<evidence type="ECO:0000256" key="4">
    <source>
        <dbReference type="ARBA" id="ARBA00022723"/>
    </source>
</evidence>
<keyword evidence="5 14" id="KW-0547">Nucleotide-binding</keyword>
<evidence type="ECO:0000256" key="9">
    <source>
        <dbReference type="ARBA" id="ARBA00022989"/>
    </source>
</evidence>
<dbReference type="OrthoDB" id="377733at2759"/>
<keyword evidence="20" id="KW-1185">Reference proteome</keyword>
<dbReference type="GO" id="GO:0016887">
    <property type="term" value="F:ATP hydrolysis activity"/>
    <property type="evidence" value="ECO:0007669"/>
    <property type="project" value="InterPro"/>
</dbReference>
<feature type="transmembrane region" description="Helical" evidence="16">
    <location>
        <begin position="922"/>
        <end position="948"/>
    </location>
</feature>
<dbReference type="PANTHER" id="PTHR24092:SF174">
    <property type="entry name" value="PHOSPHOLIPID-TRANSPORTING ATPASE DNF3-RELATED"/>
    <property type="match status" value="1"/>
</dbReference>
<dbReference type="NCBIfam" id="TIGR01652">
    <property type="entry name" value="ATPase-Plipid"/>
    <property type="match status" value="1"/>
</dbReference>
<dbReference type="InterPro" id="IPR001757">
    <property type="entry name" value="P_typ_ATPase"/>
</dbReference>
<dbReference type="GO" id="GO:0005802">
    <property type="term" value="C:trans-Golgi network"/>
    <property type="evidence" value="ECO:0007669"/>
    <property type="project" value="EnsemblFungi"/>
</dbReference>
<feature type="binding site" evidence="15">
    <location>
        <position position="95"/>
    </location>
    <ligand>
        <name>Mg(2+)</name>
        <dbReference type="ChEBI" id="CHEBI:18420"/>
    </ligand>
</feature>
<feature type="active site" description="4-aspartylphosphate intermediate" evidence="13">
    <location>
        <position position="93"/>
    </location>
</feature>
<evidence type="ECO:0000256" key="12">
    <source>
        <dbReference type="ARBA" id="ARBA00049128"/>
    </source>
</evidence>
<dbReference type="Gene3D" id="3.40.50.1000">
    <property type="entry name" value="HAD superfamily/HAD-like"/>
    <property type="match status" value="2"/>
</dbReference>
<dbReference type="Proteomes" id="UP000095085">
    <property type="component" value="Unassembled WGS sequence"/>
</dbReference>
<evidence type="ECO:0000259" key="18">
    <source>
        <dbReference type="Pfam" id="PF16212"/>
    </source>
</evidence>
<evidence type="ECO:0000256" key="11">
    <source>
        <dbReference type="ARBA" id="ARBA00034036"/>
    </source>
</evidence>
<dbReference type="GO" id="GO:0070867">
    <property type="term" value="C:mating projection tip membrane"/>
    <property type="evidence" value="ECO:0007669"/>
    <property type="project" value="EnsemblFungi"/>
</dbReference>
<gene>
    <name evidence="19" type="ORF">HYPBUDRAFT_152655</name>
</gene>
<dbReference type="InterPro" id="IPR023298">
    <property type="entry name" value="ATPase_P-typ_TM_dom_sf"/>
</dbReference>
<dbReference type="InterPro" id="IPR036412">
    <property type="entry name" value="HAD-like_sf"/>
</dbReference>
<dbReference type="GO" id="GO:0006892">
    <property type="term" value="P:post-Golgi vesicle-mediated transport"/>
    <property type="evidence" value="ECO:0007669"/>
    <property type="project" value="TreeGrafter"/>
</dbReference>
<dbReference type="InterPro" id="IPR032630">
    <property type="entry name" value="P_typ_ATPase_c"/>
</dbReference>
<dbReference type="NCBIfam" id="TIGR01494">
    <property type="entry name" value="ATPase_P-type"/>
    <property type="match status" value="1"/>
</dbReference>
<feature type="domain" description="P-type ATPase C-terminal" evidence="18">
    <location>
        <begin position="747"/>
        <end position="997"/>
    </location>
</feature>
<feature type="binding site" evidence="14">
    <location>
        <position position="94"/>
    </location>
    <ligand>
        <name>ATP</name>
        <dbReference type="ChEBI" id="CHEBI:30616"/>
    </ligand>
</feature>
<evidence type="ECO:0000256" key="10">
    <source>
        <dbReference type="ARBA" id="ARBA00023136"/>
    </source>
</evidence>
<proteinExistence type="inferred from homology"/>
<dbReference type="InterPro" id="IPR006539">
    <property type="entry name" value="P-type_ATPase_IV"/>
</dbReference>
<feature type="binding site" evidence="14">
    <location>
        <position position="342"/>
    </location>
    <ligand>
        <name>ATP</name>
        <dbReference type="ChEBI" id="CHEBI:30616"/>
    </ligand>
</feature>
<evidence type="ECO:0000256" key="13">
    <source>
        <dbReference type="PIRSR" id="PIRSR606539-1"/>
    </source>
</evidence>
<dbReference type="Gene3D" id="3.40.1110.10">
    <property type="entry name" value="Calcium-transporting ATPase, cytoplasmic domain N"/>
    <property type="match status" value="2"/>
</dbReference>
<feature type="transmembrane region" description="Helical" evidence="16">
    <location>
        <begin position="24"/>
        <end position="45"/>
    </location>
</feature>
<feature type="binding site" evidence="14">
    <location>
        <position position="95"/>
    </location>
    <ligand>
        <name>ATP</name>
        <dbReference type="ChEBI" id="CHEBI:30616"/>
    </ligand>
</feature>
<keyword evidence="3 16" id="KW-0812">Transmembrane</keyword>
<dbReference type="GeneID" id="30995679"/>
<sequence length="1168" mass="132194">MGQRIYYKENKEKAWYLWGQDVGIAPTLMGFIIMYNTLIPLSLYVTMEIIKVMQLCFLQYDLDMYHAETNTPADAKTATILEELGQVSYIFSDKTGTLTDNQMIFRKFSICGVSWLHDLDLMLEEKRQPTEHFDFSQVVPQSPTTGGFGNRTSYHEPRNSFQSLARESFQTADYNPRNSTTLIARESIELQPVRSESTWKSTANPHKVQDLKNSLQLLKYVQSHPQTLFSKKAKFFLLSIALCNTCIPRKNDSSLSTSSSSLSLNDQIIEEPEEDITEEASDEALDYQAASPDELALVKAARDLGFVVYDRVNNTLTIKTYPQGFGKEPKFEVYELLNVIEFSSARKRMSVLVKFPDNRICLICKGADNVILEKLKNTELAQRKAREISLNSSDRKTMEADIVLNAKVSHDIESSRRSMSSLRNSLSFSNGNDDVIIRMSSIDHNLAKDEELNSIAEKARKSLHSKQVKRYSMDSAAYIPESQQNSGQTNASQYLPPDKLLVNDEFIIEKTLEHVEEFSTEGLRTLLYSFRWIDKKYYDEWSREYSDAKISFTDRAKKIEETGSKIEQNLELIGATAIEDKLQDGVSVAIEKLRRAGIKLWMLTGDKRETAINIGYSCGLIKDYSTVVILSNDEGKDRLAQVITSAGLEIKAGRVAHCVLVIDGATLGTIEDESPLLSIFIELCIQADSTICCRASPSQKANMVSRVREVKKDSVTLAIGDGANDIAMIQSADIGVGITGKEGLQAARSADYAIAQFRFLLKLLLVNGRYNYIRTSKFVLCTFYKEFLFYLTQAVYQRYTLFSGSSLYESWSLSMFNTLFTSLPVLCVGMFDMDLRPSTLLAIPELYSKGRLYQAFNLKVFISWMILAALQSVGISFIGYKIWGSSALRDNTTLPIGTLIFATLAIVINAKCVLIEMQNRQWLAFASLIISVGGYGLWNVIIMLLYRAKNAPIFYVDYGLLIWGQDPSWWAALLVLFTIPLFFDILLKVCKFTFKPSDDLLFQLFEKDLDMRRFFEQSSFKELQQGWQYPRQPSSWRIAAIKGYKFVRNKLGIIDSPVLDDVDIAPGSAVHRKRAGTDPSRGELPPSGEGQALYQGDFQKVQDGPYEILPSGKKVKIKRRDGILSKIGNTFKVGKTKDEDDVDAIIEARLENLRREEEEEFDNNHRAH</sequence>
<evidence type="ECO:0000256" key="1">
    <source>
        <dbReference type="ARBA" id="ARBA00004141"/>
    </source>
</evidence>
<evidence type="ECO:0000256" key="16">
    <source>
        <dbReference type="RuleBase" id="RU362033"/>
    </source>
</evidence>
<protein>
    <recommendedName>
        <fullName evidence="16">Phospholipid-transporting ATPase</fullName>
        <ecNumber evidence="16">7.6.2.1</ecNumber>
    </recommendedName>
</protein>
<dbReference type="Pfam" id="PF16212">
    <property type="entry name" value="PhoLip_ATPase_C"/>
    <property type="match status" value="1"/>
</dbReference>
<keyword evidence="7 15" id="KW-0460">Magnesium</keyword>
<feature type="transmembrane region" description="Helical" evidence="16">
    <location>
        <begin position="816"/>
        <end position="835"/>
    </location>
</feature>
<dbReference type="PANTHER" id="PTHR24092">
    <property type="entry name" value="PROBABLE PHOSPHOLIPID-TRANSPORTING ATPASE"/>
    <property type="match status" value="1"/>
</dbReference>
<accession>A0A1E4RKW8</accession>
<reference evidence="20" key="1">
    <citation type="submission" date="2016-05" db="EMBL/GenBank/DDBJ databases">
        <title>Comparative genomics of biotechnologically important yeasts.</title>
        <authorList>
            <consortium name="DOE Joint Genome Institute"/>
            <person name="Riley R."/>
            <person name="Haridas S."/>
            <person name="Wolfe K.H."/>
            <person name="Lopes M.R."/>
            <person name="Hittinger C.T."/>
            <person name="Goker M."/>
            <person name="Salamov A."/>
            <person name="Wisecaver J."/>
            <person name="Long T.M."/>
            <person name="Aerts A.L."/>
            <person name="Barry K."/>
            <person name="Choi C."/>
            <person name="Clum A."/>
            <person name="Coughlan A.Y."/>
            <person name="Deshpande S."/>
            <person name="Douglass A.P."/>
            <person name="Hanson S.J."/>
            <person name="Klenk H.-P."/>
            <person name="Labutti K."/>
            <person name="Lapidus A."/>
            <person name="Lindquist E."/>
            <person name="Lipzen A."/>
            <person name="Meier-Kolthoff J.P."/>
            <person name="Ohm R.A."/>
            <person name="Otillar R.P."/>
            <person name="Pangilinan J."/>
            <person name="Peng Y."/>
            <person name="Rokas A."/>
            <person name="Rosa C.A."/>
            <person name="Scheuner C."/>
            <person name="Sibirny A.A."/>
            <person name="Slot J.C."/>
            <person name="Stielow J.B."/>
            <person name="Sun H."/>
            <person name="Kurtzman C.P."/>
            <person name="Blackwell M."/>
            <person name="Grigoriev I.V."/>
            <person name="Jeffries T.W."/>
        </authorList>
    </citation>
    <scope>NUCLEOTIDE SEQUENCE [LARGE SCALE GENOMIC DNA]</scope>
    <source>
        <strain evidence="20">NRRL Y-1933</strain>
    </source>
</reference>
<feature type="binding site" evidence="14">
    <location>
        <position position="365"/>
    </location>
    <ligand>
        <name>ATP</name>
        <dbReference type="ChEBI" id="CHEBI:30616"/>
    </ligand>
</feature>
<dbReference type="SUPFAM" id="SSF81665">
    <property type="entry name" value="Calcium ATPase, transmembrane domain M"/>
    <property type="match status" value="1"/>
</dbReference>
<keyword evidence="10 16" id="KW-0472">Membrane</keyword>
<dbReference type="Pfam" id="PF00702">
    <property type="entry name" value="Hydrolase"/>
    <property type="match status" value="1"/>
</dbReference>
<comment type="subcellular location">
    <subcellularLocation>
        <location evidence="1 16">Membrane</location>
        <topology evidence="1 16">Multi-pass membrane protein</topology>
    </subcellularLocation>
</comment>
<feature type="transmembrane region" description="Helical" evidence="16">
    <location>
        <begin position="892"/>
        <end position="910"/>
    </location>
</feature>
<dbReference type="InterPro" id="IPR023299">
    <property type="entry name" value="ATPase_P-typ_cyto_dom_N"/>
</dbReference>
<evidence type="ECO:0000256" key="14">
    <source>
        <dbReference type="PIRSR" id="PIRSR606539-2"/>
    </source>
</evidence>
<dbReference type="Pfam" id="PF13246">
    <property type="entry name" value="Cation_ATPase"/>
    <property type="match status" value="1"/>
</dbReference>
<evidence type="ECO:0000313" key="19">
    <source>
        <dbReference type="EMBL" id="ODV67922.1"/>
    </source>
</evidence>
<dbReference type="PRINTS" id="PR00119">
    <property type="entry name" value="CATATPASE"/>
</dbReference>
<evidence type="ECO:0000256" key="6">
    <source>
        <dbReference type="ARBA" id="ARBA00022840"/>
    </source>
</evidence>
<keyword evidence="6 14" id="KW-0067">ATP-binding</keyword>
<dbReference type="FunFam" id="3.40.50.1000:FF:000172">
    <property type="entry name" value="Phospholipid-transporting ATPase"/>
    <property type="match status" value="1"/>
</dbReference>
<dbReference type="GO" id="GO:1990531">
    <property type="term" value="C:phospholipid-translocating ATPase complex"/>
    <property type="evidence" value="ECO:0007669"/>
    <property type="project" value="EnsemblFungi"/>
</dbReference>
<dbReference type="EMBL" id="KV454540">
    <property type="protein sequence ID" value="ODV67922.1"/>
    <property type="molecule type" value="Genomic_DNA"/>
</dbReference>
<dbReference type="GO" id="GO:0140345">
    <property type="term" value="F:phosphatidylcholine flippase activity"/>
    <property type="evidence" value="ECO:0007669"/>
    <property type="project" value="EnsemblFungi"/>
</dbReference>
<evidence type="ECO:0000256" key="3">
    <source>
        <dbReference type="ARBA" id="ARBA00022692"/>
    </source>
</evidence>
<organism evidence="19 20">
    <name type="scientific">Hyphopichia burtonii NRRL Y-1933</name>
    <dbReference type="NCBI Taxonomy" id="984485"/>
    <lineage>
        <taxon>Eukaryota</taxon>
        <taxon>Fungi</taxon>
        <taxon>Dikarya</taxon>
        <taxon>Ascomycota</taxon>
        <taxon>Saccharomycotina</taxon>
        <taxon>Pichiomycetes</taxon>
        <taxon>Debaryomycetaceae</taxon>
        <taxon>Hyphopichia</taxon>
    </lineage>
</organism>
<dbReference type="EC" id="7.6.2.1" evidence="16"/>
<feature type="region of interest" description="Disordered" evidence="17">
    <location>
        <begin position="1071"/>
        <end position="1090"/>
    </location>
</feature>
<evidence type="ECO:0000256" key="8">
    <source>
        <dbReference type="ARBA" id="ARBA00022967"/>
    </source>
</evidence>
<dbReference type="PROSITE" id="PS00154">
    <property type="entry name" value="ATPASE_E1_E2"/>
    <property type="match status" value="1"/>
</dbReference>
<keyword evidence="9 16" id="KW-1133">Transmembrane helix</keyword>